<evidence type="ECO:0000313" key="3">
    <source>
        <dbReference type="Proteomes" id="UP000037784"/>
    </source>
</evidence>
<dbReference type="AlphaFoldDB" id="A0A0M8KBI3"/>
<evidence type="ECO:0000256" key="1">
    <source>
        <dbReference type="SAM" id="SignalP"/>
    </source>
</evidence>
<dbReference type="InterPro" id="IPR021516">
    <property type="entry name" value="DUF3179"/>
</dbReference>
<reference evidence="3" key="2">
    <citation type="submission" date="2015-08" db="EMBL/GenBank/DDBJ databases">
        <title>Draft Genome Sequence of a Heterotrophic Facultative Anaerobic Bacterium Ardenticatena maritima Strain 110S.</title>
        <authorList>
            <person name="Kawaichi S."/>
            <person name="Yoshida T."/>
            <person name="Sako Y."/>
            <person name="Nakamura R."/>
        </authorList>
    </citation>
    <scope>NUCLEOTIDE SEQUENCE [LARGE SCALE GENOMIC DNA]</scope>
    <source>
        <strain evidence="3">110S</strain>
    </source>
</reference>
<protein>
    <recommendedName>
        <fullName evidence="4">DUF3179 domain-containing protein</fullName>
    </recommendedName>
</protein>
<reference evidence="2 3" key="1">
    <citation type="journal article" date="2015" name="Genome Announc.">
        <title>Draft Genome Sequence of a Heterotrophic Facultative Anaerobic Thermophilic Bacterium, Ardenticatena maritima Strain 110ST.</title>
        <authorList>
            <person name="Kawaichi S."/>
            <person name="Yoshida T."/>
            <person name="Sako Y."/>
            <person name="Nakamura R."/>
        </authorList>
    </citation>
    <scope>NUCLEOTIDE SEQUENCE [LARGE SCALE GENOMIC DNA]</scope>
    <source>
        <strain evidence="2 3">110S</strain>
    </source>
</reference>
<evidence type="ECO:0000313" key="2">
    <source>
        <dbReference type="EMBL" id="GAP64642.1"/>
    </source>
</evidence>
<organism evidence="2 3">
    <name type="scientific">Ardenticatena maritima</name>
    <dbReference type="NCBI Taxonomy" id="872965"/>
    <lineage>
        <taxon>Bacteria</taxon>
        <taxon>Bacillati</taxon>
        <taxon>Chloroflexota</taxon>
        <taxon>Ardenticatenia</taxon>
        <taxon>Ardenticatenales</taxon>
        <taxon>Ardenticatenaceae</taxon>
        <taxon>Ardenticatena</taxon>
    </lineage>
</organism>
<name>A0A0M8KBI3_9CHLR</name>
<feature type="signal peptide" evidence="1">
    <location>
        <begin position="1"/>
        <end position="23"/>
    </location>
</feature>
<dbReference type="Proteomes" id="UP000037784">
    <property type="component" value="Unassembled WGS sequence"/>
</dbReference>
<accession>A0A0M8KBI3</accession>
<dbReference type="PROSITE" id="PS51257">
    <property type="entry name" value="PROKAR_LIPOPROTEIN"/>
    <property type="match status" value="1"/>
</dbReference>
<dbReference type="InParanoid" id="A0A0M8KBI3"/>
<feature type="chain" id="PRO_5005817606" description="DUF3179 domain-containing protein" evidence="1">
    <location>
        <begin position="24"/>
        <end position="385"/>
    </location>
</feature>
<sequence>MRQTLLSLVFILLTLAACGERPAASPPAPPPIPTLDTSRAAVPLDEIVFDLLHPINQRIPLSQASPELRAAAFDAVPPLYEDDLAFESHDAAHWLADDDIVIGYANAAGAWAFPLRILNYHELINATLGGEAVLVSYCPLCYSGAVFSRRLPDGRVLTFGNSGALYANDAVMVDHETGSYWYHIAGEAIVGPLTGTQLDLLPSNTLTWREWRAQHPQTYVLARPAFDRPYDFDPFLGLADLVRLHNNALPLERTPQGVRMPTAQPVLVLNLGDQWRAYPLPRSETPLVWQDSFAEHTVAVFITQQAGAPVARAYDTRLDGRTLTFEVDGDAWRDRETGSRWTFEGRATEGDLAGRTLRLLSERTTHWFVAVASVPTIQVFVPENE</sequence>
<dbReference type="RefSeq" id="WP_054494372.1">
    <property type="nucleotide sequence ID" value="NZ_BBZA01000292.1"/>
</dbReference>
<dbReference type="Pfam" id="PF11376">
    <property type="entry name" value="DUF3179"/>
    <property type="match status" value="1"/>
</dbReference>
<keyword evidence="1" id="KW-0732">Signal</keyword>
<gene>
    <name evidence="2" type="ORF">ARMA_3065</name>
</gene>
<comment type="caution">
    <text evidence="2">The sequence shown here is derived from an EMBL/GenBank/DDBJ whole genome shotgun (WGS) entry which is preliminary data.</text>
</comment>
<keyword evidence="3" id="KW-1185">Reference proteome</keyword>
<evidence type="ECO:0008006" key="4">
    <source>
        <dbReference type="Google" id="ProtNLM"/>
    </source>
</evidence>
<proteinExistence type="predicted"/>
<dbReference type="EMBL" id="BBZA01000292">
    <property type="protein sequence ID" value="GAP64642.1"/>
    <property type="molecule type" value="Genomic_DNA"/>
</dbReference>
<dbReference type="OrthoDB" id="9806357at2"/>